<dbReference type="EMBL" id="DPVG01000076">
    <property type="protein sequence ID" value="HCK23579.1"/>
    <property type="molecule type" value="Genomic_DNA"/>
</dbReference>
<dbReference type="AlphaFoldDB" id="A0A3D2SCK5"/>
<accession>A0A3D2SCK5</accession>
<sequence>MEVRIQSIHFDASEQLQSFIQKKALKLERFHDDIKVVEVQLKVVKPESAENKEAGIKMIVPNGEFYASKVCDSFEQSVDEALEALEKQLVKHKEKLRNK</sequence>
<name>A0A3D2SCK5_9BACE</name>
<comment type="caution">
    <text evidence="1">The sequence shown here is derived from an EMBL/GenBank/DDBJ whole genome shotgun (WGS) entry which is preliminary data.</text>
</comment>
<organism evidence="1 2">
    <name type="scientific">Bacteroides graminisolvens</name>
    <dbReference type="NCBI Taxonomy" id="477666"/>
    <lineage>
        <taxon>Bacteria</taxon>
        <taxon>Pseudomonadati</taxon>
        <taxon>Bacteroidota</taxon>
        <taxon>Bacteroidia</taxon>
        <taxon>Bacteroidales</taxon>
        <taxon>Bacteroidaceae</taxon>
        <taxon>Bacteroides</taxon>
    </lineage>
</organism>
<dbReference type="InterPro" id="IPR036567">
    <property type="entry name" value="RHF-like"/>
</dbReference>
<dbReference type="SUPFAM" id="SSF69754">
    <property type="entry name" value="Ribosome binding protein Y (YfiA homologue)"/>
    <property type="match status" value="1"/>
</dbReference>
<dbReference type="InterPro" id="IPR003489">
    <property type="entry name" value="RHF/RaiA"/>
</dbReference>
<gene>
    <name evidence="1" type="primary">raiA</name>
    <name evidence="1" type="ORF">DHW31_02140</name>
</gene>
<dbReference type="RefSeq" id="WP_276966473.1">
    <property type="nucleotide sequence ID" value="NZ_CANRGK010000047.1"/>
</dbReference>
<evidence type="ECO:0000313" key="1">
    <source>
        <dbReference type="EMBL" id="HCK23579.1"/>
    </source>
</evidence>
<dbReference type="Gene3D" id="3.30.160.100">
    <property type="entry name" value="Ribosome hibernation promotion factor-like"/>
    <property type="match status" value="1"/>
</dbReference>
<dbReference type="CDD" id="cd00552">
    <property type="entry name" value="RaiA"/>
    <property type="match status" value="1"/>
</dbReference>
<dbReference type="Pfam" id="PF02482">
    <property type="entry name" value="Ribosomal_S30AE"/>
    <property type="match status" value="1"/>
</dbReference>
<proteinExistence type="predicted"/>
<dbReference type="NCBIfam" id="TIGR00741">
    <property type="entry name" value="yfiA"/>
    <property type="match status" value="1"/>
</dbReference>
<protein>
    <submittedName>
        <fullName evidence="1">Ribosome-associated translation inhibitor RaiA</fullName>
    </submittedName>
</protein>
<evidence type="ECO:0000313" key="2">
    <source>
        <dbReference type="Proteomes" id="UP000263098"/>
    </source>
</evidence>
<dbReference type="Proteomes" id="UP000263098">
    <property type="component" value="Unassembled WGS sequence"/>
</dbReference>
<reference evidence="1 2" key="1">
    <citation type="journal article" date="2018" name="Nat. Biotechnol.">
        <title>A standardized bacterial taxonomy based on genome phylogeny substantially revises the tree of life.</title>
        <authorList>
            <person name="Parks D.H."/>
            <person name="Chuvochina M."/>
            <person name="Waite D.W."/>
            <person name="Rinke C."/>
            <person name="Skarshewski A."/>
            <person name="Chaumeil P.A."/>
            <person name="Hugenholtz P."/>
        </authorList>
    </citation>
    <scope>NUCLEOTIDE SEQUENCE [LARGE SCALE GENOMIC DNA]</scope>
    <source>
        <strain evidence="1">UBA9667</strain>
    </source>
</reference>